<evidence type="ECO:0000256" key="7">
    <source>
        <dbReference type="ARBA" id="ARBA00048475"/>
    </source>
</evidence>
<dbReference type="GO" id="GO:0004639">
    <property type="term" value="F:phosphoribosylaminoimidazolesuccinocarboxamide synthase activity"/>
    <property type="evidence" value="ECO:0007669"/>
    <property type="project" value="UniProtKB-UniRule"/>
</dbReference>
<dbReference type="UniPathway" id="UPA00074">
    <property type="reaction ID" value="UER00131"/>
</dbReference>
<dbReference type="EMBL" id="CP063213">
    <property type="protein sequence ID" value="QOR45891.1"/>
    <property type="molecule type" value="Genomic_DNA"/>
</dbReference>
<evidence type="ECO:0000256" key="2">
    <source>
        <dbReference type="ARBA" id="ARBA00010190"/>
    </source>
</evidence>
<evidence type="ECO:0000256" key="3">
    <source>
        <dbReference type="ARBA" id="ARBA00022598"/>
    </source>
</evidence>
<dbReference type="SUPFAM" id="SSF56104">
    <property type="entry name" value="SAICAR synthase-like"/>
    <property type="match status" value="1"/>
</dbReference>
<evidence type="ECO:0000259" key="9">
    <source>
        <dbReference type="Pfam" id="PF01259"/>
    </source>
</evidence>
<gene>
    <name evidence="8" type="primary">purC</name>
    <name evidence="10" type="ORF">INS88_01265</name>
</gene>
<reference evidence="10 11" key="1">
    <citation type="submission" date="2020-10" db="EMBL/GenBank/DDBJ databases">
        <title>Trueperella pecoris sp. nov. isolated from bovine and porcine specimens.</title>
        <authorList>
            <person name="Schoenecker L."/>
            <person name="Schnydrig P."/>
            <person name="Brodard I."/>
            <person name="Thomann A."/>
            <person name="Hemphill A."/>
            <person name="Rodriguez-Campos S."/>
            <person name="Perreten V."/>
            <person name="Jores J."/>
            <person name="Kittl S."/>
        </authorList>
    </citation>
    <scope>NUCLEOTIDE SEQUENCE [LARGE SCALE GENOMIC DNA]</scope>
    <source>
        <strain evidence="10 11">15A0121</strain>
    </source>
</reference>
<keyword evidence="11" id="KW-1185">Reference proteome</keyword>
<dbReference type="AlphaFoldDB" id="A0A7M1QVQ1"/>
<feature type="domain" description="SAICAR synthetase/ADE2 N-terminal" evidence="9">
    <location>
        <begin position="25"/>
        <end position="276"/>
    </location>
</feature>
<dbReference type="Pfam" id="PF01259">
    <property type="entry name" value="SAICAR_synt"/>
    <property type="match status" value="1"/>
</dbReference>
<evidence type="ECO:0000313" key="11">
    <source>
        <dbReference type="Proteomes" id="UP000595053"/>
    </source>
</evidence>
<dbReference type="GO" id="GO:0005737">
    <property type="term" value="C:cytoplasm"/>
    <property type="evidence" value="ECO:0007669"/>
    <property type="project" value="TreeGrafter"/>
</dbReference>
<dbReference type="NCBIfam" id="NF010568">
    <property type="entry name" value="PRK13961.1"/>
    <property type="match status" value="1"/>
</dbReference>
<dbReference type="PANTHER" id="PTHR43700">
    <property type="entry name" value="PHOSPHORIBOSYLAMINOIMIDAZOLE-SUCCINOCARBOXAMIDE SYNTHASE"/>
    <property type="match status" value="1"/>
</dbReference>
<dbReference type="GO" id="GO:0005524">
    <property type="term" value="F:ATP binding"/>
    <property type="evidence" value="ECO:0007669"/>
    <property type="project" value="UniProtKB-KW"/>
</dbReference>
<dbReference type="EC" id="6.3.2.6" evidence="8"/>
<evidence type="ECO:0000313" key="10">
    <source>
        <dbReference type="EMBL" id="QOR45891.1"/>
    </source>
</evidence>
<comment type="similarity">
    <text evidence="2 8">Belongs to the SAICAR synthetase family.</text>
</comment>
<comment type="catalytic activity">
    <reaction evidence="7 8">
        <text>5-amino-1-(5-phospho-D-ribosyl)imidazole-4-carboxylate + L-aspartate + ATP = (2S)-2-[5-amino-1-(5-phospho-beta-D-ribosyl)imidazole-4-carboxamido]succinate + ADP + phosphate + 2 H(+)</text>
        <dbReference type="Rhea" id="RHEA:22628"/>
        <dbReference type="ChEBI" id="CHEBI:15378"/>
        <dbReference type="ChEBI" id="CHEBI:29991"/>
        <dbReference type="ChEBI" id="CHEBI:30616"/>
        <dbReference type="ChEBI" id="CHEBI:43474"/>
        <dbReference type="ChEBI" id="CHEBI:58443"/>
        <dbReference type="ChEBI" id="CHEBI:77657"/>
        <dbReference type="ChEBI" id="CHEBI:456216"/>
        <dbReference type="EC" id="6.3.2.6"/>
    </reaction>
</comment>
<accession>A0A7M1QVQ1</accession>
<keyword evidence="6 8" id="KW-0067">ATP-binding</keyword>
<comment type="pathway">
    <text evidence="1 8">Purine metabolism; IMP biosynthesis via de novo pathway; 5-amino-1-(5-phospho-D-ribosyl)imidazole-4-carboxamide from 5-amino-1-(5-phospho-D-ribosyl)imidazole-4-carboxylate: step 1/2.</text>
</comment>
<dbReference type="PANTHER" id="PTHR43700:SF1">
    <property type="entry name" value="PHOSPHORIBOSYLAMINOIMIDAZOLE-SUCCINOCARBOXAMIDE SYNTHASE"/>
    <property type="match status" value="1"/>
</dbReference>
<evidence type="ECO:0000256" key="5">
    <source>
        <dbReference type="ARBA" id="ARBA00022755"/>
    </source>
</evidence>
<organism evidence="10 11">
    <name type="scientific">Trueperella pecoris</name>
    <dbReference type="NCBI Taxonomy" id="2733571"/>
    <lineage>
        <taxon>Bacteria</taxon>
        <taxon>Bacillati</taxon>
        <taxon>Actinomycetota</taxon>
        <taxon>Actinomycetes</taxon>
        <taxon>Actinomycetales</taxon>
        <taxon>Actinomycetaceae</taxon>
        <taxon>Trueperella</taxon>
    </lineage>
</organism>
<dbReference type="HAMAP" id="MF_00137">
    <property type="entry name" value="SAICAR_synth"/>
    <property type="match status" value="1"/>
</dbReference>
<dbReference type="Gene3D" id="3.30.470.20">
    <property type="entry name" value="ATP-grasp fold, B domain"/>
    <property type="match status" value="1"/>
</dbReference>
<keyword evidence="5 8" id="KW-0658">Purine biosynthesis</keyword>
<keyword evidence="3 8" id="KW-0436">Ligase</keyword>
<dbReference type="GO" id="GO:0006189">
    <property type="term" value="P:'de novo' IMP biosynthetic process"/>
    <property type="evidence" value="ECO:0007669"/>
    <property type="project" value="UniProtKB-UniRule"/>
</dbReference>
<sequence>MRIPAPTPKGGPVKAQLTIPNWTRIYTGKVHDMYQPAHTLAHSGGETAMLVASDRIAVLDRVLPSIIPGKGEILTRISTWWFRQLEDVVANHYLSDNVPHEVTGRAMIVQRLRMYPIECTVVGYMTDKAFEEYSRDGRIGGVDQPAGLALGEKLPAVLFVPALKGEVGRDDETISFERMGEIVGTEAAERLREISLALYERAQKIAGQKGLVIAECKLEFGASSDYGDDEFVLADQAFTPDSATYWLDDEVGGSHPRSFGKDYVRYVVQDEAREWIRGAGSPPILPKKVVDEMASRYRFVQSVLMGE</sequence>
<accession>A0A8A5U5Y3</accession>
<evidence type="ECO:0000256" key="4">
    <source>
        <dbReference type="ARBA" id="ARBA00022741"/>
    </source>
</evidence>
<evidence type="ECO:0000256" key="1">
    <source>
        <dbReference type="ARBA" id="ARBA00004672"/>
    </source>
</evidence>
<keyword evidence="4 8" id="KW-0547">Nucleotide-binding</keyword>
<dbReference type="Gene3D" id="3.30.200.20">
    <property type="entry name" value="Phosphorylase Kinase, domain 1"/>
    <property type="match status" value="1"/>
</dbReference>
<proteinExistence type="inferred from homology"/>
<name>A0A7M1QVQ1_9ACTO</name>
<dbReference type="Proteomes" id="UP000595053">
    <property type="component" value="Chromosome"/>
</dbReference>
<dbReference type="CDD" id="cd01414">
    <property type="entry name" value="SAICAR_synt_Sc"/>
    <property type="match status" value="1"/>
</dbReference>
<evidence type="ECO:0000256" key="8">
    <source>
        <dbReference type="HAMAP-Rule" id="MF_00137"/>
    </source>
</evidence>
<evidence type="ECO:0000256" key="6">
    <source>
        <dbReference type="ARBA" id="ARBA00022840"/>
    </source>
</evidence>
<protein>
    <recommendedName>
        <fullName evidence="8">Phosphoribosylaminoimidazole-succinocarboxamide synthase</fullName>
        <ecNumber evidence="8">6.3.2.6</ecNumber>
    </recommendedName>
    <alternativeName>
        <fullName evidence="8">SAICAR synthetase</fullName>
    </alternativeName>
</protein>
<dbReference type="InterPro" id="IPR028923">
    <property type="entry name" value="SAICAR_synt/ADE2_N"/>
</dbReference>